<feature type="coiled-coil region" evidence="7">
    <location>
        <begin position="29"/>
        <end position="56"/>
    </location>
</feature>
<comment type="function">
    <text evidence="1">Catalytic subunit of the peripheral V1 complex of vacuolar ATPase (V-ATPase). V-ATPase is responsible for acidifying a variety of intracellular compartments in eukaryotic cells.</text>
</comment>
<dbReference type="FunFam" id="1.20.5.2950:FF:000001">
    <property type="entry name" value="V-type proton ATPase subunit G"/>
    <property type="match status" value="1"/>
</dbReference>
<dbReference type="Pfam" id="PF03179">
    <property type="entry name" value="V-ATPase_G"/>
    <property type="match status" value="1"/>
</dbReference>
<gene>
    <name evidence="9" type="ORF">AXG93_1988s1240</name>
    <name evidence="8" type="ORF">Mp_3g07180</name>
</gene>
<evidence type="ECO:0000256" key="7">
    <source>
        <dbReference type="SAM" id="Coils"/>
    </source>
</evidence>
<dbReference type="PANTHER" id="PTHR12713">
    <property type="entry name" value="VACUOLAR ATP SYNTHASE SUBUNIT G"/>
    <property type="match status" value="1"/>
</dbReference>
<dbReference type="Proteomes" id="UP001162541">
    <property type="component" value="Chromosome 3"/>
</dbReference>
<evidence type="ECO:0000256" key="6">
    <source>
        <dbReference type="RuleBase" id="RU364019"/>
    </source>
</evidence>
<evidence type="ECO:0000256" key="4">
    <source>
        <dbReference type="ARBA" id="ARBA00022781"/>
    </source>
</evidence>
<sequence>MDDKGGIQMLLAAEQDAQRIVANARSGKTQRLRQAKEEAEREIAAFRAQRDAEFKKKQELSSGSVDSNVKRLEEETDAKIERLKEEASSKSSDVTSFLLKFVTTVKV</sequence>
<reference evidence="11" key="3">
    <citation type="journal article" date="2020" name="Curr. Biol.">
        <title>Chromatin organization in early land plants reveals an ancestral association between H3K27me3, transposons, and constitutive heterochromatin.</title>
        <authorList>
            <person name="Montgomery S.A."/>
            <person name="Tanizawa Y."/>
            <person name="Galik B."/>
            <person name="Wang N."/>
            <person name="Ito T."/>
            <person name="Mochizuki T."/>
            <person name="Akimcheva S."/>
            <person name="Bowman J.L."/>
            <person name="Cognat V."/>
            <person name="Marechal-Drouard L."/>
            <person name="Ekker H."/>
            <person name="Hong S.F."/>
            <person name="Kohchi T."/>
            <person name="Lin S.S."/>
            <person name="Liu L.D."/>
            <person name="Nakamura Y."/>
            <person name="Valeeva L.R."/>
            <person name="Shakirov E.V."/>
            <person name="Shippen D.E."/>
            <person name="Wei W.L."/>
            <person name="Yagura M."/>
            <person name="Yamaoka S."/>
            <person name="Yamato K.T."/>
            <person name="Liu C."/>
            <person name="Berger F."/>
        </authorList>
    </citation>
    <scope>NUCLEOTIDE SEQUENCE [LARGE SCALE GENOMIC DNA]</scope>
    <source>
        <strain evidence="11">Tak-1</strain>
    </source>
</reference>
<evidence type="ECO:0000313" key="10">
    <source>
        <dbReference type="Proteomes" id="UP000077202"/>
    </source>
</evidence>
<comment type="function">
    <text evidence="6">Subunit of the V1 complex of vacuolar(H+)-ATPase (V-ATPase), a multisubunit enzyme composed of a peripheral complex (V1) that hydrolyzes ATP and a membrane integral complex (V0) that translocates protons. V-ATPase is responsible for acidifying and maintaining the pH of intracellular compartments and in some cell types, is targeted to the plasma membrane, where it is responsible for acidifying the extracellular environment.</text>
</comment>
<comment type="similarity">
    <text evidence="2 6">Belongs to the V-ATPase G subunit family.</text>
</comment>
<evidence type="ECO:0000313" key="9">
    <source>
        <dbReference type="EMBL" id="OAE24819.1"/>
    </source>
</evidence>
<dbReference type="AlphaFoldDB" id="A0A176VVJ0"/>
<reference evidence="9 10" key="1">
    <citation type="submission" date="2016-03" db="EMBL/GenBank/DDBJ databases">
        <title>Mechanisms controlling the formation of the plant cell surface in tip-growing cells are functionally conserved among land plants.</title>
        <authorList>
            <person name="Honkanen S."/>
            <person name="Jones V.A."/>
            <person name="Morieri G."/>
            <person name="Champion C."/>
            <person name="Hetherington A.J."/>
            <person name="Kelly S."/>
            <person name="Saint-Marcoux D."/>
            <person name="Proust H."/>
            <person name="Prescott H."/>
            <person name="Dolan L."/>
        </authorList>
    </citation>
    <scope>NUCLEOTIDE SEQUENCE [LARGE SCALE GENOMIC DNA]</scope>
    <source>
        <strain evidence="10">cv. Tak-1 and cv. Tak-2</strain>
        <tissue evidence="9">Whole gametophyte</tissue>
    </source>
</reference>
<dbReference type="EMBL" id="LVLJ01002473">
    <property type="protein sequence ID" value="OAE24819.1"/>
    <property type="molecule type" value="Genomic_DNA"/>
</dbReference>
<dbReference type="PANTHER" id="PTHR12713:SF11">
    <property type="entry name" value="V-TYPE PROTON ATPASE SUBUNIT G"/>
    <property type="match status" value="1"/>
</dbReference>
<keyword evidence="7" id="KW-0175">Coiled coil</keyword>
<dbReference type="GO" id="GO:0000221">
    <property type="term" value="C:vacuolar proton-transporting V-type ATPase, V1 domain"/>
    <property type="evidence" value="ECO:0007669"/>
    <property type="project" value="TreeGrafter"/>
</dbReference>
<dbReference type="Gene3D" id="1.20.5.2950">
    <property type="match status" value="1"/>
</dbReference>
<evidence type="ECO:0000313" key="11">
    <source>
        <dbReference type="Proteomes" id="UP001162541"/>
    </source>
</evidence>
<keyword evidence="4 6" id="KW-0375">Hydrogen ion transport</keyword>
<keyword evidence="10" id="KW-1185">Reference proteome</keyword>
<keyword evidence="3 6" id="KW-0813">Transport</keyword>
<name>A0A176VVJ0_MARPO</name>
<dbReference type="EMBL" id="AP019868">
    <property type="protein sequence ID" value="BBN04728.1"/>
    <property type="molecule type" value="Genomic_DNA"/>
</dbReference>
<organism evidence="9 10">
    <name type="scientific">Marchantia polymorpha subsp. ruderalis</name>
    <dbReference type="NCBI Taxonomy" id="1480154"/>
    <lineage>
        <taxon>Eukaryota</taxon>
        <taxon>Viridiplantae</taxon>
        <taxon>Streptophyta</taxon>
        <taxon>Embryophyta</taxon>
        <taxon>Marchantiophyta</taxon>
        <taxon>Marchantiopsida</taxon>
        <taxon>Marchantiidae</taxon>
        <taxon>Marchantiales</taxon>
        <taxon>Marchantiaceae</taxon>
        <taxon>Marchantia</taxon>
    </lineage>
</organism>
<comment type="subunit">
    <text evidence="6">V-ATPase is a heteromultimeric enzyme made up of two complexes: the ATP-hydrolytic V1 complex and the proton translocation V0 complex.</text>
</comment>
<dbReference type="GO" id="GO:0016887">
    <property type="term" value="F:ATP hydrolysis activity"/>
    <property type="evidence" value="ECO:0007669"/>
    <property type="project" value="TreeGrafter"/>
</dbReference>
<keyword evidence="5 6" id="KW-0406">Ion transport</keyword>
<evidence type="ECO:0000313" key="8">
    <source>
        <dbReference type="EMBL" id="BBN04728.1"/>
    </source>
</evidence>
<protein>
    <recommendedName>
        <fullName evidence="6">V-type proton ATPase subunit G</fullName>
    </recommendedName>
</protein>
<evidence type="ECO:0000256" key="5">
    <source>
        <dbReference type="ARBA" id="ARBA00023065"/>
    </source>
</evidence>
<evidence type="ECO:0000256" key="1">
    <source>
        <dbReference type="ARBA" id="ARBA00003847"/>
    </source>
</evidence>
<reference evidence="8" key="2">
    <citation type="journal article" date="2019" name="Curr. Biol.">
        <title>Chromatin organization in early land plants reveals an ancestral association between H3K27me3, transposons, and constitutive heterochromatin.</title>
        <authorList>
            <person name="Montgomery S.A."/>
            <person name="Tanizawa Y."/>
            <person name="Galik B."/>
            <person name="Wang N."/>
            <person name="Ito T."/>
            <person name="Mochizuki T."/>
            <person name="Akimcheva S."/>
            <person name="Bowman J."/>
            <person name="Cognat V."/>
            <person name="Drouard L."/>
            <person name="Ekker H."/>
            <person name="Houng S."/>
            <person name="Kohchi T."/>
            <person name="Lin S."/>
            <person name="Liu L.D."/>
            <person name="Nakamura Y."/>
            <person name="Valeeva L.R."/>
            <person name="Shakirov E.V."/>
            <person name="Shippen D.E."/>
            <person name="Wei W."/>
            <person name="Yagura M."/>
            <person name="Yamaoka S."/>
            <person name="Yamato K.T."/>
            <person name="Liu C."/>
            <person name="Berger F."/>
        </authorList>
    </citation>
    <scope>NUCLEOTIDE SEQUENCE [LARGE SCALE GENOMIC DNA]</scope>
    <source>
        <strain evidence="8">Tak-1</strain>
    </source>
</reference>
<dbReference type="FunFam" id="1.20.5.620:FF:000004">
    <property type="entry name" value="V-type proton ATPase subunit G"/>
    <property type="match status" value="1"/>
</dbReference>
<dbReference type="NCBIfam" id="TIGR01147">
    <property type="entry name" value="V_ATP_synt_G"/>
    <property type="match status" value="1"/>
</dbReference>
<evidence type="ECO:0000256" key="2">
    <source>
        <dbReference type="ARBA" id="ARBA00010066"/>
    </source>
</evidence>
<dbReference type="GO" id="GO:0046961">
    <property type="term" value="F:proton-transporting ATPase activity, rotational mechanism"/>
    <property type="evidence" value="ECO:0007669"/>
    <property type="project" value="InterPro"/>
</dbReference>
<dbReference type="Proteomes" id="UP000077202">
    <property type="component" value="Unassembled WGS sequence"/>
</dbReference>
<proteinExistence type="inferred from homology"/>
<dbReference type="InterPro" id="IPR005124">
    <property type="entry name" value="V-ATPase_G"/>
</dbReference>
<accession>A0A176VVJ0</accession>
<evidence type="ECO:0000256" key="3">
    <source>
        <dbReference type="ARBA" id="ARBA00022448"/>
    </source>
</evidence>